<comment type="cofactor">
    <cofactor evidence="11">
        <name>Zn(2+)</name>
        <dbReference type="ChEBI" id="CHEBI:29105"/>
    </cofactor>
    <text evidence="11">Binds 1 zinc ion per subunit.</text>
</comment>
<dbReference type="GO" id="GO:0006508">
    <property type="term" value="P:proteolysis"/>
    <property type="evidence" value="ECO:0007669"/>
    <property type="project" value="UniProtKB-KW"/>
</dbReference>
<dbReference type="SUPFAM" id="SSF63737">
    <property type="entry name" value="Leukotriene A4 hydrolase N-terminal domain"/>
    <property type="match status" value="1"/>
</dbReference>
<dbReference type="InterPro" id="IPR038502">
    <property type="entry name" value="M1_LTA-4_hydro/amino_C_sf"/>
</dbReference>
<dbReference type="InterPro" id="IPR015211">
    <property type="entry name" value="Peptidase_M1_C"/>
</dbReference>
<dbReference type="InterPro" id="IPR045357">
    <property type="entry name" value="Aminopeptidase_N-like_N"/>
</dbReference>
<feature type="binding site" evidence="10">
    <location>
        <begin position="571"/>
        <end position="573"/>
    </location>
    <ligand>
        <name>a peptide</name>
        <dbReference type="ChEBI" id="CHEBI:60466"/>
    </ligand>
</feature>
<dbReference type="Gene3D" id="1.10.390.10">
    <property type="entry name" value="Neutral Protease Domain 2"/>
    <property type="match status" value="1"/>
</dbReference>
<feature type="binding site" evidence="10">
    <location>
        <begin position="136"/>
        <end position="138"/>
    </location>
    <ligand>
        <name>a peptide</name>
        <dbReference type="ChEBI" id="CHEBI:60466"/>
    </ligand>
</feature>
<evidence type="ECO:0000313" key="14">
    <source>
        <dbReference type="Proteomes" id="UP000245699"/>
    </source>
</evidence>
<keyword evidence="14" id="KW-1185">Reference proteome</keyword>
<evidence type="ECO:0000259" key="12">
    <source>
        <dbReference type="SMART" id="SM01263"/>
    </source>
</evidence>
<feature type="binding site" evidence="10">
    <location>
        <begin position="265"/>
        <end position="270"/>
    </location>
    <ligand>
        <name>a peptide</name>
        <dbReference type="ChEBI" id="CHEBI:60466"/>
    </ligand>
</feature>
<dbReference type="Pfam" id="PF09127">
    <property type="entry name" value="Leuk-A4-hydro_C"/>
    <property type="match status" value="1"/>
</dbReference>
<dbReference type="Proteomes" id="UP000245699">
    <property type="component" value="Unassembled WGS sequence"/>
</dbReference>
<dbReference type="Pfam" id="PF01433">
    <property type="entry name" value="Peptidase_M1"/>
    <property type="match status" value="1"/>
</dbReference>
<feature type="binding site" evidence="11">
    <location>
        <position position="294"/>
    </location>
    <ligand>
        <name>Zn(2+)</name>
        <dbReference type="ChEBI" id="CHEBI:29105"/>
        <note>catalytic</note>
    </ligand>
</feature>
<reference evidence="13 14" key="1">
    <citation type="journal article" date="2018" name="MBio">
        <title>Comparative Genomics Reveals the Core Gene Toolbox for the Fungus-Insect Symbiosis.</title>
        <authorList>
            <person name="Wang Y."/>
            <person name="Stata M."/>
            <person name="Wang W."/>
            <person name="Stajich J.E."/>
            <person name="White M.M."/>
            <person name="Moncalvo J.M."/>
        </authorList>
    </citation>
    <scope>NUCLEOTIDE SEQUENCE [LARGE SCALE GENOMIC DNA]</scope>
    <source>
        <strain evidence="13 14">AUS-77-4</strain>
    </source>
</reference>
<dbReference type="InterPro" id="IPR049980">
    <property type="entry name" value="LTA4H_cat"/>
</dbReference>
<dbReference type="EMBL" id="MBFT01000185">
    <property type="protein sequence ID" value="PVU95505.1"/>
    <property type="molecule type" value="Genomic_DNA"/>
</dbReference>
<dbReference type="Gene3D" id="3.30.2010.30">
    <property type="match status" value="1"/>
</dbReference>
<sequence length="619" mass="70125">MSTIDPNSLSNLSHITTNHLHLSLSVDFPRKLIHGHVLLSLQALAESSSLILDTTGLIIHSVQLVCPDSSPHLSFKFGNKHKFYGTPLEITLDRPYNKDESLKVRIDYQTTEDSGALQFLTPEQTKGKKHPFLFTQCQSIYARSLFPCQDSPSVKLSYSADLRVPKPFTGLMSAICTGSKDDGDHTIFTWEQTISVPSYLIVLACGNLVKHDIGPRTAVWAEPEFIDACAYEFADLEHIVSLGESIITPYVWKRYDLLILPPSFPYGGMENPCLTFVTPTMISGDRSLVDLISHELSHSWSGNLVTTRNWEHFWLNEGWTTFFERQITEKLSGRDTSQLLSVLGVDELKNDVNRMGVTNKLTNMVPNLTEVHPDDAFSTIPYEKGYNFLYYLQHMLGKDFWKSFYQAYVYKFTGKSIDTDDFKNFLYEFTSSNLGPQGVEKLDSVDWDSWLNKPGMPPVKNEFDSEPMQAPINLANKWISASNSGDYSQVTKKEFDNLSTHQKLVFFTDLKTRQEETPILSESALAAMDSTYGLSYNGNFEIRAAWLYLALGAKYKPVFDAAVSMVADQGRMKFTRPVYRLLAACKDEGGYELAKETFLKLENTYHPICARMVRQDLKL</sequence>
<keyword evidence="7 11" id="KW-0862">Zinc</keyword>
<feature type="binding site" evidence="11">
    <location>
        <position position="317"/>
    </location>
    <ligand>
        <name>Zn(2+)</name>
        <dbReference type="ChEBI" id="CHEBI:29105"/>
        <note>catalytic</note>
    </ligand>
</feature>
<dbReference type="GO" id="GO:0004177">
    <property type="term" value="F:aminopeptidase activity"/>
    <property type="evidence" value="ECO:0007669"/>
    <property type="project" value="TreeGrafter"/>
</dbReference>
<keyword evidence="8" id="KW-0482">Metalloprotease</keyword>
<dbReference type="InterPro" id="IPR034015">
    <property type="entry name" value="M1_LTA4H"/>
</dbReference>
<evidence type="ECO:0000313" key="13">
    <source>
        <dbReference type="EMBL" id="PVU95505.1"/>
    </source>
</evidence>
<feature type="domain" description="Peptidase M1 leukotriene A4 hydrolase/aminopeptidase C-terminal" evidence="12">
    <location>
        <begin position="466"/>
        <end position="617"/>
    </location>
</feature>
<evidence type="ECO:0000256" key="6">
    <source>
        <dbReference type="ARBA" id="ARBA00022801"/>
    </source>
</evidence>
<evidence type="ECO:0000256" key="2">
    <source>
        <dbReference type="ARBA" id="ARBA00010136"/>
    </source>
</evidence>
<dbReference type="AlphaFoldDB" id="A0A2T9YT35"/>
<dbReference type="Gene3D" id="1.25.40.320">
    <property type="entry name" value="Peptidase M1, leukotriene A4 hydrolase/aminopeptidase C-terminal domain"/>
    <property type="match status" value="1"/>
</dbReference>
<dbReference type="InterPro" id="IPR001930">
    <property type="entry name" value="Peptidase_M1"/>
</dbReference>
<dbReference type="SUPFAM" id="SSF48371">
    <property type="entry name" value="ARM repeat"/>
    <property type="match status" value="1"/>
</dbReference>
<dbReference type="FunFam" id="3.30.2010.30:FF:000001">
    <property type="entry name" value="Leukotriene A(4) hydrolase"/>
    <property type="match status" value="1"/>
</dbReference>
<dbReference type="FunFam" id="2.60.40.1730:FF:000004">
    <property type="entry name" value="Leukotriene A(4) hydrolase"/>
    <property type="match status" value="1"/>
</dbReference>
<comment type="subcellular location">
    <subcellularLocation>
        <location evidence="1">Cytoplasm</location>
    </subcellularLocation>
</comment>
<evidence type="ECO:0000256" key="8">
    <source>
        <dbReference type="ARBA" id="ARBA00023049"/>
    </source>
</evidence>
<evidence type="ECO:0000256" key="7">
    <source>
        <dbReference type="ARBA" id="ARBA00022833"/>
    </source>
</evidence>
<keyword evidence="3" id="KW-0963">Cytoplasm</keyword>
<dbReference type="SMART" id="SM01263">
    <property type="entry name" value="Leuk-A4-hydro_C"/>
    <property type="match status" value="1"/>
</dbReference>
<proteinExistence type="inferred from homology"/>
<protein>
    <recommendedName>
        <fullName evidence="12">Peptidase M1 leukotriene A4 hydrolase/aminopeptidase C-terminal domain-containing protein</fullName>
    </recommendedName>
</protein>
<dbReference type="GO" id="GO:0008270">
    <property type="term" value="F:zinc ion binding"/>
    <property type="evidence" value="ECO:0007669"/>
    <property type="project" value="InterPro"/>
</dbReference>
<dbReference type="InterPro" id="IPR014782">
    <property type="entry name" value="Peptidase_M1_dom"/>
</dbReference>
<dbReference type="GO" id="GO:0005829">
    <property type="term" value="C:cytosol"/>
    <property type="evidence" value="ECO:0007669"/>
    <property type="project" value="TreeGrafter"/>
</dbReference>
<evidence type="ECO:0000256" key="9">
    <source>
        <dbReference type="PIRSR" id="PIRSR634015-1"/>
    </source>
</evidence>
<dbReference type="Gene3D" id="2.60.40.1730">
    <property type="entry name" value="tricorn interacting facor f3 domain"/>
    <property type="match status" value="1"/>
</dbReference>
<dbReference type="PANTHER" id="PTHR45726:SF3">
    <property type="entry name" value="LEUKOTRIENE A-4 HYDROLASE"/>
    <property type="match status" value="1"/>
</dbReference>
<evidence type="ECO:0000256" key="1">
    <source>
        <dbReference type="ARBA" id="ARBA00004496"/>
    </source>
</evidence>
<dbReference type="Pfam" id="PF17900">
    <property type="entry name" value="Peptidase_M1_N"/>
    <property type="match status" value="1"/>
</dbReference>
<accession>A0A2T9YT35</accession>
<dbReference type="InterPro" id="IPR016024">
    <property type="entry name" value="ARM-type_fold"/>
</dbReference>
<comment type="caution">
    <text evidence="13">The sequence shown here is derived from an EMBL/GenBank/DDBJ whole genome shotgun (WGS) entry which is preliminary data.</text>
</comment>
<feature type="active site" description="Proton donor" evidence="9">
    <location>
        <position position="382"/>
    </location>
</feature>
<dbReference type="PANTHER" id="PTHR45726">
    <property type="entry name" value="LEUKOTRIENE A-4 HYDROLASE"/>
    <property type="match status" value="1"/>
</dbReference>
<evidence type="ECO:0000256" key="11">
    <source>
        <dbReference type="PIRSR" id="PIRSR634015-3"/>
    </source>
</evidence>
<dbReference type="OrthoDB" id="79562at2759"/>
<dbReference type="SUPFAM" id="SSF55486">
    <property type="entry name" value="Metalloproteases ('zincins'), catalytic domain"/>
    <property type="match status" value="1"/>
</dbReference>
<organism evidence="13 14">
    <name type="scientific">Furculomyces boomerangus</name>
    <dbReference type="NCBI Taxonomy" id="61424"/>
    <lineage>
        <taxon>Eukaryota</taxon>
        <taxon>Fungi</taxon>
        <taxon>Fungi incertae sedis</taxon>
        <taxon>Zoopagomycota</taxon>
        <taxon>Kickxellomycotina</taxon>
        <taxon>Harpellomycetes</taxon>
        <taxon>Harpellales</taxon>
        <taxon>Harpellaceae</taxon>
        <taxon>Furculomyces</taxon>
    </lineage>
</organism>
<dbReference type="PRINTS" id="PR00756">
    <property type="entry name" value="ALADIPTASE"/>
</dbReference>
<dbReference type="InterPro" id="IPR042097">
    <property type="entry name" value="Aminopeptidase_N-like_N_sf"/>
</dbReference>
<feature type="active site" description="Proton acceptor" evidence="9">
    <location>
        <position position="295"/>
    </location>
</feature>
<keyword evidence="5 11" id="KW-0479">Metal-binding</keyword>
<evidence type="ECO:0000256" key="5">
    <source>
        <dbReference type="ARBA" id="ARBA00022723"/>
    </source>
</evidence>
<comment type="similarity">
    <text evidence="2">Belongs to the peptidase M1 family.</text>
</comment>
<evidence type="ECO:0000256" key="3">
    <source>
        <dbReference type="ARBA" id="ARBA00022490"/>
    </source>
</evidence>
<gene>
    <name evidence="13" type="ORF">BB559_002705</name>
</gene>
<evidence type="ECO:0000256" key="4">
    <source>
        <dbReference type="ARBA" id="ARBA00022670"/>
    </source>
</evidence>
<dbReference type="InterPro" id="IPR027268">
    <property type="entry name" value="Peptidase_M4/M1_CTD_sf"/>
</dbReference>
<feature type="binding site" evidence="11">
    <location>
        <position position="298"/>
    </location>
    <ligand>
        <name>Zn(2+)</name>
        <dbReference type="ChEBI" id="CHEBI:29105"/>
        <note>catalytic</note>
    </ligand>
</feature>
<keyword evidence="4" id="KW-0645">Protease</keyword>
<dbReference type="FunFam" id="1.10.390.10:FF:000003">
    <property type="entry name" value="Leukotriene A(4) hydrolase"/>
    <property type="match status" value="1"/>
</dbReference>
<dbReference type="CDD" id="cd09599">
    <property type="entry name" value="M1_LTA4H"/>
    <property type="match status" value="1"/>
</dbReference>
<name>A0A2T9YT35_9FUNG</name>
<dbReference type="GO" id="GO:0004301">
    <property type="term" value="F:epoxide hydrolase activity"/>
    <property type="evidence" value="ECO:0007669"/>
    <property type="project" value="TreeGrafter"/>
</dbReference>
<evidence type="ECO:0000256" key="10">
    <source>
        <dbReference type="PIRSR" id="PIRSR634015-2"/>
    </source>
</evidence>
<keyword evidence="6" id="KW-0378">Hydrolase</keyword>
<dbReference type="GO" id="GO:0008237">
    <property type="term" value="F:metallopeptidase activity"/>
    <property type="evidence" value="ECO:0007669"/>
    <property type="project" value="UniProtKB-KW"/>
</dbReference>
<dbReference type="STRING" id="61424.A0A2T9YT35"/>